<dbReference type="GO" id="GO:0004335">
    <property type="term" value="F:galactokinase activity"/>
    <property type="evidence" value="ECO:0007669"/>
    <property type="project" value="UniProtKB-EC"/>
</dbReference>
<evidence type="ECO:0000259" key="13">
    <source>
        <dbReference type="Pfam" id="PF00288"/>
    </source>
</evidence>
<dbReference type="SUPFAM" id="SSF54211">
    <property type="entry name" value="Ribosomal protein S5 domain 2-like"/>
    <property type="match status" value="1"/>
</dbReference>
<evidence type="ECO:0000256" key="10">
    <source>
        <dbReference type="ARBA" id="ARBA00023277"/>
    </source>
</evidence>
<gene>
    <name evidence="11 16" type="primary">galK</name>
    <name evidence="16" type="ORF">AACH11_23650</name>
</gene>
<protein>
    <recommendedName>
        <fullName evidence="11 12">Galactokinase</fullName>
        <ecNumber evidence="11 12">2.7.1.6</ecNumber>
    </recommendedName>
    <alternativeName>
        <fullName evidence="11">Galactose kinase</fullName>
    </alternativeName>
</protein>
<evidence type="ECO:0000256" key="4">
    <source>
        <dbReference type="ARBA" id="ARBA00022723"/>
    </source>
</evidence>
<evidence type="ECO:0000313" key="16">
    <source>
        <dbReference type="EMBL" id="MEK8028963.1"/>
    </source>
</evidence>
<comment type="subcellular location">
    <subcellularLocation>
        <location evidence="11">Cytoplasm</location>
    </subcellularLocation>
</comment>
<organism evidence="16 17">
    <name type="scientific">Pseudaquabacterium rugosum</name>
    <dbReference type="NCBI Taxonomy" id="2984194"/>
    <lineage>
        <taxon>Bacteria</taxon>
        <taxon>Pseudomonadati</taxon>
        <taxon>Pseudomonadota</taxon>
        <taxon>Betaproteobacteria</taxon>
        <taxon>Burkholderiales</taxon>
        <taxon>Sphaerotilaceae</taxon>
        <taxon>Pseudaquabacterium</taxon>
    </lineage>
</organism>
<evidence type="ECO:0000256" key="12">
    <source>
        <dbReference type="NCBIfam" id="TIGR00131"/>
    </source>
</evidence>
<evidence type="ECO:0000256" key="2">
    <source>
        <dbReference type="ARBA" id="ARBA00022490"/>
    </source>
</evidence>
<keyword evidence="6 11" id="KW-0418">Kinase</keyword>
<dbReference type="RefSeq" id="WP_341376751.1">
    <property type="nucleotide sequence ID" value="NZ_JBBUTF010000035.1"/>
</dbReference>
<evidence type="ECO:0000259" key="15">
    <source>
        <dbReference type="Pfam" id="PF10509"/>
    </source>
</evidence>
<dbReference type="NCBIfam" id="TIGR00131">
    <property type="entry name" value="gal_kin"/>
    <property type="match status" value="1"/>
</dbReference>
<keyword evidence="10 11" id="KW-0119">Carbohydrate metabolism</keyword>
<dbReference type="PRINTS" id="PR00959">
    <property type="entry name" value="MEVGALKINASE"/>
</dbReference>
<evidence type="ECO:0000259" key="14">
    <source>
        <dbReference type="Pfam" id="PF08544"/>
    </source>
</evidence>
<dbReference type="Pfam" id="PF08544">
    <property type="entry name" value="GHMP_kinases_C"/>
    <property type="match status" value="1"/>
</dbReference>
<dbReference type="InterPro" id="IPR006204">
    <property type="entry name" value="GHMP_kinase_N_dom"/>
</dbReference>
<dbReference type="Gene3D" id="3.30.230.10">
    <property type="match status" value="1"/>
</dbReference>
<dbReference type="PROSITE" id="PS00106">
    <property type="entry name" value="GALACTOKINASE"/>
    <property type="match status" value="1"/>
</dbReference>
<dbReference type="InterPro" id="IPR014721">
    <property type="entry name" value="Ribsml_uS5_D2-typ_fold_subgr"/>
</dbReference>
<keyword evidence="17" id="KW-1185">Reference proteome</keyword>
<feature type="binding site" evidence="11">
    <location>
        <begin position="127"/>
        <end position="133"/>
    </location>
    <ligand>
        <name>ATP</name>
        <dbReference type="ChEBI" id="CHEBI:30616"/>
    </ligand>
</feature>
<dbReference type="NCBIfam" id="NF003472">
    <property type="entry name" value="PRK05101.1"/>
    <property type="match status" value="1"/>
</dbReference>
<evidence type="ECO:0000256" key="9">
    <source>
        <dbReference type="ARBA" id="ARBA00023144"/>
    </source>
</evidence>
<dbReference type="InterPro" id="IPR020568">
    <property type="entry name" value="Ribosomal_Su5_D2-typ_SF"/>
</dbReference>
<comment type="caution">
    <text evidence="16">The sequence shown here is derived from an EMBL/GenBank/DDBJ whole genome shotgun (WGS) entry which is preliminary data.</text>
</comment>
<keyword evidence="5 11" id="KW-0547">Nucleotide-binding</keyword>
<reference evidence="16 17" key="1">
    <citation type="submission" date="2024-04" db="EMBL/GenBank/DDBJ databases">
        <title>Novel species of the genus Ideonella isolated from streams.</title>
        <authorList>
            <person name="Lu H."/>
        </authorList>
    </citation>
    <scope>NUCLEOTIDE SEQUENCE [LARGE SCALE GENOMIC DNA]</scope>
    <source>
        <strain evidence="16 17">BYS139W</strain>
    </source>
</reference>
<feature type="binding site" evidence="11">
    <location>
        <position position="227"/>
    </location>
    <ligand>
        <name>substrate</name>
    </ligand>
</feature>
<dbReference type="PIRSF" id="PIRSF000530">
    <property type="entry name" value="Galactokinase"/>
    <property type="match status" value="1"/>
</dbReference>
<evidence type="ECO:0000256" key="11">
    <source>
        <dbReference type="HAMAP-Rule" id="MF_00246"/>
    </source>
</evidence>
<dbReference type="InterPro" id="IPR019539">
    <property type="entry name" value="GalKase_N"/>
</dbReference>
<evidence type="ECO:0000256" key="6">
    <source>
        <dbReference type="ARBA" id="ARBA00022777"/>
    </source>
</evidence>
<keyword evidence="7 11" id="KW-0067">ATP-binding</keyword>
<keyword evidence="9 11" id="KW-0299">Galactose metabolism</keyword>
<dbReference type="SUPFAM" id="SSF55060">
    <property type="entry name" value="GHMP Kinase, C-terminal domain"/>
    <property type="match status" value="1"/>
</dbReference>
<comment type="function">
    <text evidence="11">Catalyzes the transfer of the gamma-phosphate of ATP to D-galactose to form alpha-D-galactose-1-phosphate (Gal-1-P).</text>
</comment>
<dbReference type="Proteomes" id="UP001368500">
    <property type="component" value="Unassembled WGS sequence"/>
</dbReference>
<dbReference type="InterPro" id="IPR036554">
    <property type="entry name" value="GHMP_kinase_C_sf"/>
</dbReference>
<comment type="pathway">
    <text evidence="11">Carbohydrate metabolism; galactose metabolism.</text>
</comment>
<keyword evidence="8 11" id="KW-0460">Magnesium</keyword>
<keyword evidence="2 11" id="KW-0963">Cytoplasm</keyword>
<dbReference type="PANTHER" id="PTHR10457:SF7">
    <property type="entry name" value="GALACTOKINASE-RELATED"/>
    <property type="match status" value="1"/>
</dbReference>
<dbReference type="InterPro" id="IPR006206">
    <property type="entry name" value="Mevalonate/galactokinase"/>
</dbReference>
<name>A0ABU9BKA4_9BURK</name>
<dbReference type="Pfam" id="PF10509">
    <property type="entry name" value="GalKase_gal_bdg"/>
    <property type="match status" value="1"/>
</dbReference>
<dbReference type="InterPro" id="IPR006203">
    <property type="entry name" value="GHMP_knse_ATP-bd_CS"/>
</dbReference>
<evidence type="ECO:0000256" key="8">
    <source>
        <dbReference type="ARBA" id="ARBA00022842"/>
    </source>
</evidence>
<evidence type="ECO:0000313" key="17">
    <source>
        <dbReference type="Proteomes" id="UP001368500"/>
    </source>
</evidence>
<dbReference type="InterPro" id="IPR022963">
    <property type="entry name" value="Galactokinase_bac"/>
</dbReference>
<dbReference type="EC" id="2.7.1.6" evidence="11 12"/>
<feature type="domain" description="GHMP kinase N-terminal" evidence="13">
    <location>
        <begin position="98"/>
        <end position="185"/>
    </location>
</feature>
<keyword evidence="3 11" id="KW-0808">Transferase</keyword>
<sequence>MSLDPLRQRAATAFDHAFGGAPTAWVRAPGRVNLIGEHTDYNAGFVLPCAIDYQTVIGLRPRADRAVHVVAADHGAATDTFDLDAPITRRHDPLWADYVRGMVKMLREDDHALAGVDLVLAGDVPQGAGLSSSASLQVALGQAFRARCDLDGLSPTRIAQLAQRAENRFIDVACGIMDQLISARGQRGHALLIDCRSLEAEPVPLPAGMAVMIIHSRVRRGLVDSAYNERRQQCEAAARHYGVPALRDIDEATLHQHRAGLDPLVWRRARHIVTENARTLQAAEALRAGDLARLGTLMAASHASMRDDFEITHPAVDALVEVTRAAIERDGGQGGTRMTGGGFGGCVVALLPRERVDAVRAAIADGYRAPTGEPATVWVSGAADGASTFEG</sequence>
<proteinExistence type="inferred from homology"/>
<dbReference type="InterPro" id="IPR013750">
    <property type="entry name" value="GHMP_kinase_C_dom"/>
</dbReference>
<comment type="catalytic activity">
    <reaction evidence="11">
        <text>alpha-D-galactose + ATP = alpha-D-galactose 1-phosphate + ADP + H(+)</text>
        <dbReference type="Rhea" id="RHEA:13553"/>
        <dbReference type="ChEBI" id="CHEBI:15378"/>
        <dbReference type="ChEBI" id="CHEBI:28061"/>
        <dbReference type="ChEBI" id="CHEBI:30616"/>
        <dbReference type="ChEBI" id="CHEBI:58336"/>
        <dbReference type="ChEBI" id="CHEBI:456216"/>
        <dbReference type="EC" id="2.7.1.6"/>
    </reaction>
</comment>
<feature type="domain" description="GHMP kinase C-terminal" evidence="14">
    <location>
        <begin position="282"/>
        <end position="367"/>
    </location>
</feature>
<comment type="similarity">
    <text evidence="1 11">Belongs to the GHMP kinase family. GalK subfamily.</text>
</comment>
<evidence type="ECO:0000256" key="3">
    <source>
        <dbReference type="ARBA" id="ARBA00022679"/>
    </source>
</evidence>
<dbReference type="Pfam" id="PF00288">
    <property type="entry name" value="GHMP_kinases_N"/>
    <property type="match status" value="1"/>
</dbReference>
<accession>A0ABU9BKA4</accession>
<dbReference type="PANTHER" id="PTHR10457">
    <property type="entry name" value="MEVALONATE KINASE/GALACTOKINASE"/>
    <property type="match status" value="1"/>
</dbReference>
<dbReference type="InterPro" id="IPR000705">
    <property type="entry name" value="Galactokinase"/>
</dbReference>
<feature type="domain" description="Galactokinase N-terminal" evidence="15">
    <location>
        <begin position="13"/>
        <end position="61"/>
    </location>
</feature>
<feature type="site" description="Transition state stabilizer" evidence="11">
    <location>
        <position position="31"/>
    </location>
</feature>
<dbReference type="EMBL" id="JBBUTF010000035">
    <property type="protein sequence ID" value="MEK8028963.1"/>
    <property type="molecule type" value="Genomic_DNA"/>
</dbReference>
<dbReference type="InterPro" id="IPR019741">
    <property type="entry name" value="Galactokinase_CS"/>
</dbReference>
<feature type="binding site" evidence="11">
    <location>
        <position position="133"/>
    </location>
    <ligand>
        <name>Mg(2+)</name>
        <dbReference type="ChEBI" id="CHEBI:18420"/>
    </ligand>
</feature>
<dbReference type="HAMAP" id="MF_00246">
    <property type="entry name" value="Galactokinase"/>
    <property type="match status" value="1"/>
</dbReference>
<comment type="caution">
    <text evidence="11">Lacks conserved residue(s) required for the propagation of feature annotation.</text>
</comment>
<dbReference type="PRINTS" id="PR00473">
    <property type="entry name" value="GALCTOKINASE"/>
</dbReference>
<evidence type="ECO:0000256" key="5">
    <source>
        <dbReference type="ARBA" id="ARBA00022741"/>
    </source>
</evidence>
<keyword evidence="4 11" id="KW-0479">Metal-binding</keyword>
<feature type="binding site" evidence="11">
    <location>
        <begin position="37"/>
        <end position="40"/>
    </location>
    <ligand>
        <name>substrate</name>
    </ligand>
</feature>
<feature type="active site" description="Proton acceptor" evidence="11">
    <location>
        <position position="178"/>
    </location>
</feature>
<dbReference type="Gene3D" id="3.30.70.890">
    <property type="entry name" value="GHMP kinase, C-terminal domain"/>
    <property type="match status" value="1"/>
</dbReference>
<evidence type="ECO:0000256" key="7">
    <source>
        <dbReference type="ARBA" id="ARBA00022840"/>
    </source>
</evidence>
<dbReference type="PROSITE" id="PS00627">
    <property type="entry name" value="GHMP_KINASES_ATP"/>
    <property type="match status" value="1"/>
</dbReference>
<evidence type="ECO:0000256" key="1">
    <source>
        <dbReference type="ARBA" id="ARBA00006566"/>
    </source>
</evidence>
<feature type="binding site" evidence="11">
    <location>
        <position position="166"/>
    </location>
    <ligand>
        <name>Mg(2+)</name>
        <dbReference type="ChEBI" id="CHEBI:18420"/>
    </ligand>
</feature>